<evidence type="ECO:0000313" key="3">
    <source>
        <dbReference type="EnsemblMetazoa" id="CJA14411.1"/>
    </source>
</evidence>
<evidence type="ECO:0000313" key="4">
    <source>
        <dbReference type="Proteomes" id="UP000005237"/>
    </source>
</evidence>
<feature type="domain" description="P-granule-associated protein DEPS-1 sixth OB-fold" evidence="2">
    <location>
        <begin position="181"/>
        <end position="247"/>
    </location>
</feature>
<dbReference type="Pfam" id="PF24341">
    <property type="entry name" value="OB_DEPS-1_6th"/>
    <property type="match status" value="1"/>
</dbReference>
<dbReference type="InterPro" id="IPR057144">
    <property type="entry name" value="OB_DEPS-1_6th"/>
</dbReference>
<reference evidence="4" key="1">
    <citation type="submission" date="2010-08" db="EMBL/GenBank/DDBJ databases">
        <authorList>
            <consortium name="Caenorhabditis japonica Sequencing Consortium"/>
            <person name="Wilson R.K."/>
        </authorList>
    </citation>
    <scope>NUCLEOTIDE SEQUENCE [LARGE SCALE GENOMIC DNA]</scope>
    <source>
        <strain evidence="4">DF5081</strain>
    </source>
</reference>
<evidence type="ECO:0000256" key="1">
    <source>
        <dbReference type="SAM" id="MobiDB-lite"/>
    </source>
</evidence>
<dbReference type="EnsemblMetazoa" id="CJA14411.1">
    <property type="protein sequence ID" value="CJA14411.1"/>
    <property type="gene ID" value="WBGene00133615"/>
</dbReference>
<feature type="compositionally biased region" description="Polar residues" evidence="1">
    <location>
        <begin position="282"/>
        <end position="323"/>
    </location>
</feature>
<keyword evidence="4" id="KW-1185">Reference proteome</keyword>
<evidence type="ECO:0000259" key="2">
    <source>
        <dbReference type="Pfam" id="PF24341"/>
    </source>
</evidence>
<reference evidence="3" key="2">
    <citation type="submission" date="2022-06" db="UniProtKB">
        <authorList>
            <consortium name="EnsemblMetazoa"/>
        </authorList>
    </citation>
    <scope>IDENTIFICATION</scope>
    <source>
        <strain evidence="3">DF5081</strain>
    </source>
</reference>
<protein>
    <recommendedName>
        <fullName evidence="2">p-granule-associated protein DEPS-1 sixth OB-fold domain-containing protein</fullName>
    </recommendedName>
</protein>
<dbReference type="Proteomes" id="UP000005237">
    <property type="component" value="Unassembled WGS sequence"/>
</dbReference>
<organism evidence="3 4">
    <name type="scientific">Caenorhabditis japonica</name>
    <dbReference type="NCBI Taxonomy" id="281687"/>
    <lineage>
        <taxon>Eukaryota</taxon>
        <taxon>Metazoa</taxon>
        <taxon>Ecdysozoa</taxon>
        <taxon>Nematoda</taxon>
        <taxon>Chromadorea</taxon>
        <taxon>Rhabditida</taxon>
        <taxon>Rhabditina</taxon>
        <taxon>Rhabditomorpha</taxon>
        <taxon>Rhabditoidea</taxon>
        <taxon>Rhabditidae</taxon>
        <taxon>Peloderinae</taxon>
        <taxon>Caenorhabditis</taxon>
    </lineage>
</organism>
<dbReference type="AlphaFoldDB" id="A0A8R1DZ68"/>
<proteinExistence type="predicted"/>
<feature type="compositionally biased region" description="Low complexity" evidence="1">
    <location>
        <begin position="260"/>
        <end position="279"/>
    </location>
</feature>
<accession>A0A8R1DZ68</accession>
<sequence>MVPAMTCNNLEEQLVSRVGGGPFPLERYYEKQYSRMFGNIWHDSVLFLESIKSSQPISVACSKFLQCETIRPPTTFCDIQLWSECYLRWILPANLKNALAPSEEQALDEKMMELARRMKSSEWKRHVELPEEYSSAYPYSIPEISRPIIDLNDSDLLERPDGLDNISIKSSFTTLSFTQTTLFQLSVKAVFDQEQLAINDIVGPVDLRHHDHPNNSSEKYLVWARESPLVGKFRRASTILEVFSLGDKVPVVPESEQRSGRGTPFRSGSSSSDTSFNDTLSERSFGSRNSRSTHTSLKSSRFIGPTSSGTSVRSSCRYGQQKK</sequence>
<name>A0A8R1DZ68_CAEJA</name>
<feature type="region of interest" description="Disordered" evidence="1">
    <location>
        <begin position="253"/>
        <end position="323"/>
    </location>
</feature>